<feature type="transmembrane region" description="Helical" evidence="10">
    <location>
        <begin position="219"/>
        <end position="242"/>
    </location>
</feature>
<evidence type="ECO:0000256" key="7">
    <source>
        <dbReference type="ARBA" id="ARBA00022970"/>
    </source>
</evidence>
<dbReference type="Pfam" id="PF00528">
    <property type="entry name" value="BPD_transp_1"/>
    <property type="match status" value="1"/>
</dbReference>
<keyword evidence="6 10" id="KW-0812">Transmembrane</keyword>
<dbReference type="InterPro" id="IPR035906">
    <property type="entry name" value="MetI-like_sf"/>
</dbReference>
<dbReference type="InterPro" id="IPR000515">
    <property type="entry name" value="MetI-like"/>
</dbReference>
<evidence type="ECO:0000256" key="3">
    <source>
        <dbReference type="ARBA" id="ARBA00010072"/>
    </source>
</evidence>
<comment type="caution">
    <text evidence="12">The sequence shown here is derived from an EMBL/GenBank/DDBJ whole genome shotgun (WGS) entry which is preliminary data.</text>
</comment>
<comment type="function">
    <text evidence="1">Part of the binding-protein-dependent transport system for glutamine; probably responsible for the translocation of the substrate across the membrane.</text>
</comment>
<evidence type="ECO:0000256" key="2">
    <source>
        <dbReference type="ARBA" id="ARBA00004429"/>
    </source>
</evidence>
<comment type="subcellular location">
    <subcellularLocation>
        <location evidence="2">Cell inner membrane</location>
        <topology evidence="2">Multi-pass membrane protein</topology>
    </subcellularLocation>
    <subcellularLocation>
        <location evidence="10">Cell membrane</location>
        <topology evidence="10">Multi-pass membrane protein</topology>
    </subcellularLocation>
</comment>
<evidence type="ECO:0000256" key="5">
    <source>
        <dbReference type="ARBA" id="ARBA00022475"/>
    </source>
</evidence>
<dbReference type="NCBIfam" id="TIGR01726">
    <property type="entry name" value="HEQRo_perm_3TM"/>
    <property type="match status" value="1"/>
</dbReference>
<evidence type="ECO:0000256" key="4">
    <source>
        <dbReference type="ARBA" id="ARBA00022448"/>
    </source>
</evidence>
<gene>
    <name evidence="12" type="ORF">ABVT11_15475</name>
</gene>
<proteinExistence type="inferred from homology"/>
<keyword evidence="8 10" id="KW-1133">Transmembrane helix</keyword>
<reference evidence="12 13" key="1">
    <citation type="submission" date="2024-07" db="EMBL/GenBank/DDBJ databases">
        <title>Uliginosibacterium paludis KCTC:42655.</title>
        <authorList>
            <person name="Kim M.K."/>
        </authorList>
    </citation>
    <scope>NUCLEOTIDE SEQUENCE [LARGE SCALE GENOMIC DNA]</scope>
    <source>
        <strain evidence="12 13">KCTC 42655</strain>
    </source>
</reference>
<evidence type="ECO:0000259" key="11">
    <source>
        <dbReference type="PROSITE" id="PS50928"/>
    </source>
</evidence>
<sequence length="251" mass="26684">MIEKLKDRDVLILVGAVFGLGLILSLLGSALAPLPAPIGPAAQQFADGALTTVELTLCSGAIGLVLGVLAAVGKRSHLPPVRWISDLYVWIIRGTPLMLQILFFFLALPAMVPELQLSEFWTAVLALSLNVGAYNAEVIRAGIAAVPPGQVEAARSLGLSSLYTFWDIVLPQAVRISLPPLANNMVALLKDSSLAYAIGVVELTMASSRVQAESFRPDIVLPTVAVVYLLLTTTFTQFAAALERKLAVGKR</sequence>
<protein>
    <submittedName>
        <fullName evidence="12">Amino acid ABC transporter permease</fullName>
    </submittedName>
</protein>
<keyword evidence="9 10" id="KW-0472">Membrane</keyword>
<evidence type="ECO:0000313" key="13">
    <source>
        <dbReference type="Proteomes" id="UP001548590"/>
    </source>
</evidence>
<dbReference type="SUPFAM" id="SSF161098">
    <property type="entry name" value="MetI-like"/>
    <property type="match status" value="1"/>
</dbReference>
<dbReference type="PANTHER" id="PTHR30614">
    <property type="entry name" value="MEMBRANE COMPONENT OF AMINO ACID ABC TRANSPORTER"/>
    <property type="match status" value="1"/>
</dbReference>
<keyword evidence="13" id="KW-1185">Reference proteome</keyword>
<keyword evidence="4 10" id="KW-0813">Transport</keyword>
<dbReference type="CDD" id="cd06261">
    <property type="entry name" value="TM_PBP2"/>
    <property type="match status" value="1"/>
</dbReference>
<keyword evidence="7" id="KW-0029">Amino-acid transport</keyword>
<dbReference type="EMBL" id="JBEWLZ010000010">
    <property type="protein sequence ID" value="MET1491239.1"/>
    <property type="molecule type" value="Genomic_DNA"/>
</dbReference>
<feature type="transmembrane region" description="Helical" evidence="10">
    <location>
        <begin position="94"/>
        <end position="112"/>
    </location>
</feature>
<comment type="similarity">
    <text evidence="3">Belongs to the binding-protein-dependent transport system permease family. HisMQ subfamily.</text>
</comment>
<accession>A0ABV2CTI6</accession>
<dbReference type="PANTHER" id="PTHR30614:SF20">
    <property type="entry name" value="GLUTAMINE TRANSPORT SYSTEM PERMEASE PROTEIN GLNP"/>
    <property type="match status" value="1"/>
</dbReference>
<evidence type="ECO:0000313" key="12">
    <source>
        <dbReference type="EMBL" id="MET1491239.1"/>
    </source>
</evidence>
<dbReference type="Gene3D" id="1.10.3720.10">
    <property type="entry name" value="MetI-like"/>
    <property type="match status" value="1"/>
</dbReference>
<evidence type="ECO:0000256" key="6">
    <source>
        <dbReference type="ARBA" id="ARBA00022692"/>
    </source>
</evidence>
<dbReference type="PROSITE" id="PS50928">
    <property type="entry name" value="ABC_TM1"/>
    <property type="match status" value="1"/>
</dbReference>
<evidence type="ECO:0000256" key="9">
    <source>
        <dbReference type="ARBA" id="ARBA00023136"/>
    </source>
</evidence>
<organism evidence="12 13">
    <name type="scientific">Uliginosibacterium paludis</name>
    <dbReference type="NCBI Taxonomy" id="1615952"/>
    <lineage>
        <taxon>Bacteria</taxon>
        <taxon>Pseudomonadati</taxon>
        <taxon>Pseudomonadota</taxon>
        <taxon>Betaproteobacteria</taxon>
        <taxon>Rhodocyclales</taxon>
        <taxon>Zoogloeaceae</taxon>
        <taxon>Uliginosibacterium</taxon>
    </lineage>
</organism>
<dbReference type="Proteomes" id="UP001548590">
    <property type="component" value="Unassembled WGS sequence"/>
</dbReference>
<keyword evidence="5" id="KW-1003">Cell membrane</keyword>
<evidence type="ECO:0000256" key="8">
    <source>
        <dbReference type="ARBA" id="ARBA00022989"/>
    </source>
</evidence>
<feature type="domain" description="ABC transmembrane type-1" evidence="11">
    <location>
        <begin position="49"/>
        <end position="239"/>
    </location>
</feature>
<feature type="transmembrane region" description="Helical" evidence="10">
    <location>
        <begin position="52"/>
        <end position="73"/>
    </location>
</feature>
<feature type="transmembrane region" description="Helical" evidence="10">
    <location>
        <begin position="12"/>
        <end position="32"/>
    </location>
</feature>
<evidence type="ECO:0000256" key="1">
    <source>
        <dbReference type="ARBA" id="ARBA00003159"/>
    </source>
</evidence>
<dbReference type="RefSeq" id="WP_345929660.1">
    <property type="nucleotide sequence ID" value="NZ_JBDIVF010000011.1"/>
</dbReference>
<evidence type="ECO:0000256" key="10">
    <source>
        <dbReference type="RuleBase" id="RU363032"/>
    </source>
</evidence>
<dbReference type="InterPro" id="IPR043429">
    <property type="entry name" value="ArtM/GltK/GlnP/TcyL/YhdX-like"/>
</dbReference>
<dbReference type="InterPro" id="IPR010065">
    <property type="entry name" value="AA_ABC_transptr_permease_3TM"/>
</dbReference>
<name>A0ABV2CTI6_9RHOO</name>